<proteinExistence type="inferred from homology"/>
<dbReference type="SUPFAM" id="SSF53448">
    <property type="entry name" value="Nucleotide-diphospho-sugar transferases"/>
    <property type="match status" value="1"/>
</dbReference>
<gene>
    <name evidence="3" type="ORF">FPZ44_22165</name>
</gene>
<accession>A0A559IHV1</accession>
<dbReference type="PANTHER" id="PTHR22916">
    <property type="entry name" value="GLYCOSYLTRANSFERASE"/>
    <property type="match status" value="1"/>
</dbReference>
<organism evidence="3 4">
    <name type="scientific">Paenibacillus agilis</name>
    <dbReference type="NCBI Taxonomy" id="3020863"/>
    <lineage>
        <taxon>Bacteria</taxon>
        <taxon>Bacillati</taxon>
        <taxon>Bacillota</taxon>
        <taxon>Bacilli</taxon>
        <taxon>Bacillales</taxon>
        <taxon>Paenibacillaceae</taxon>
        <taxon>Paenibacillus</taxon>
    </lineage>
</organism>
<sequence length="239" mass="27979">MQPLVTIIMPFYNDPYVDRAVVSALNQTYSNIEIIVVDDGSSQFADRVRQFVPRVHYLGKANGGTASALNHAIKYASGQYIAWLSSDDRFYPDKIRQQVQFMQERQSIISYTNFDYIDSFDNVTSTNAALLFQHDLDFYRSFLHSNPINGCTVMMHRSLFERIGVFNEHLPYTHDLDLWYRTMLAGYKFHFLNVSLTAYRRHEAMGTIRHQAAILQEVKRTNQCYHPHLRHLINQMSRR</sequence>
<dbReference type="RefSeq" id="WP_144994037.1">
    <property type="nucleotide sequence ID" value="NZ_VNJK01000004.1"/>
</dbReference>
<feature type="domain" description="Glycosyltransferase 2-like" evidence="2">
    <location>
        <begin position="6"/>
        <end position="163"/>
    </location>
</feature>
<dbReference type="Proteomes" id="UP000318102">
    <property type="component" value="Unassembled WGS sequence"/>
</dbReference>
<dbReference type="InterPro" id="IPR029044">
    <property type="entry name" value="Nucleotide-diphossugar_trans"/>
</dbReference>
<keyword evidence="4" id="KW-1185">Reference proteome</keyword>
<dbReference type="AlphaFoldDB" id="A0A559IHV1"/>
<reference evidence="3 4" key="1">
    <citation type="submission" date="2019-07" db="EMBL/GenBank/DDBJ databases">
        <authorList>
            <person name="Kim J."/>
        </authorList>
    </citation>
    <scope>NUCLEOTIDE SEQUENCE [LARGE SCALE GENOMIC DNA]</scope>
    <source>
        <strain evidence="3 4">N4</strain>
    </source>
</reference>
<dbReference type="GO" id="GO:0016758">
    <property type="term" value="F:hexosyltransferase activity"/>
    <property type="evidence" value="ECO:0007669"/>
    <property type="project" value="UniProtKB-ARBA"/>
</dbReference>
<dbReference type="Pfam" id="PF00535">
    <property type="entry name" value="Glycos_transf_2"/>
    <property type="match status" value="1"/>
</dbReference>
<evidence type="ECO:0000256" key="1">
    <source>
        <dbReference type="ARBA" id="ARBA00006739"/>
    </source>
</evidence>
<dbReference type="InterPro" id="IPR001173">
    <property type="entry name" value="Glyco_trans_2-like"/>
</dbReference>
<dbReference type="EMBL" id="VNJK01000004">
    <property type="protein sequence ID" value="TVX87191.1"/>
    <property type="molecule type" value="Genomic_DNA"/>
</dbReference>
<dbReference type="PANTHER" id="PTHR22916:SF3">
    <property type="entry name" value="UDP-GLCNAC:BETAGAL BETA-1,3-N-ACETYLGLUCOSAMINYLTRANSFERASE-LIKE PROTEIN 1"/>
    <property type="match status" value="1"/>
</dbReference>
<comment type="similarity">
    <text evidence="1">Belongs to the glycosyltransferase 2 family.</text>
</comment>
<evidence type="ECO:0000313" key="4">
    <source>
        <dbReference type="Proteomes" id="UP000318102"/>
    </source>
</evidence>
<name>A0A559IHV1_9BACL</name>
<dbReference type="OrthoDB" id="9785185at2"/>
<dbReference type="Gene3D" id="3.90.550.10">
    <property type="entry name" value="Spore Coat Polysaccharide Biosynthesis Protein SpsA, Chain A"/>
    <property type="match status" value="1"/>
</dbReference>
<evidence type="ECO:0000259" key="2">
    <source>
        <dbReference type="Pfam" id="PF00535"/>
    </source>
</evidence>
<evidence type="ECO:0000313" key="3">
    <source>
        <dbReference type="EMBL" id="TVX87191.1"/>
    </source>
</evidence>
<protein>
    <submittedName>
        <fullName evidence="3">Glycosyltransferase</fullName>
    </submittedName>
</protein>
<comment type="caution">
    <text evidence="3">The sequence shown here is derived from an EMBL/GenBank/DDBJ whole genome shotgun (WGS) entry which is preliminary data.</text>
</comment>